<dbReference type="EMBL" id="AP027142">
    <property type="protein sequence ID" value="BDV34394.1"/>
    <property type="molecule type" value="Genomic_DNA"/>
</dbReference>
<evidence type="ECO:0000313" key="3">
    <source>
        <dbReference type="Proteomes" id="UP001317629"/>
    </source>
</evidence>
<feature type="transmembrane region" description="Helical" evidence="1">
    <location>
        <begin position="99"/>
        <end position="120"/>
    </location>
</feature>
<protein>
    <recommendedName>
        <fullName evidence="4">DUF2165 domain-containing protein</fullName>
    </recommendedName>
</protein>
<evidence type="ECO:0000256" key="1">
    <source>
        <dbReference type="SAM" id="Phobius"/>
    </source>
</evidence>
<keyword evidence="3" id="KW-1185">Reference proteome</keyword>
<evidence type="ECO:0000313" key="2">
    <source>
        <dbReference type="EMBL" id="BDV34394.1"/>
    </source>
</evidence>
<proteinExistence type="predicted"/>
<dbReference type="InterPro" id="IPR018681">
    <property type="entry name" value="DUF2165_transmembrane"/>
</dbReference>
<feature type="transmembrane region" description="Helical" evidence="1">
    <location>
        <begin position="59"/>
        <end position="87"/>
    </location>
</feature>
<organism evidence="2 3">
    <name type="scientific">Methylocystis iwaonis</name>
    <dbReference type="NCBI Taxonomy" id="2885079"/>
    <lineage>
        <taxon>Bacteria</taxon>
        <taxon>Pseudomonadati</taxon>
        <taxon>Pseudomonadota</taxon>
        <taxon>Alphaproteobacteria</taxon>
        <taxon>Hyphomicrobiales</taxon>
        <taxon>Methylocystaceae</taxon>
        <taxon>Methylocystis</taxon>
    </lineage>
</organism>
<gene>
    <name evidence="2" type="ORF">SS37A_19230</name>
</gene>
<dbReference type="Proteomes" id="UP001317629">
    <property type="component" value="Chromosome"/>
</dbReference>
<reference evidence="2 3" key="1">
    <citation type="journal article" date="2023" name="Int. J. Syst. Evol. Microbiol.">
        <title>Methylocystis iwaonis sp. nov., a type II methane-oxidizing bacterium from surface soil of a rice paddy field in Japan, and emended description of the genus Methylocystis (ex Whittenbury et al. 1970) Bowman et al. 1993.</title>
        <authorList>
            <person name="Kaise H."/>
            <person name="Sawadogo J.B."/>
            <person name="Alam M.S."/>
            <person name="Ueno C."/>
            <person name="Dianou D."/>
            <person name="Shinjo R."/>
            <person name="Asakawa S."/>
        </authorList>
    </citation>
    <scope>NUCLEOTIDE SEQUENCE [LARGE SCALE GENOMIC DNA]</scope>
    <source>
        <strain evidence="2 3">SS37A-Re</strain>
    </source>
</reference>
<keyword evidence="1" id="KW-1133">Transmembrane helix</keyword>
<keyword evidence="1" id="KW-0812">Transmembrane</keyword>
<feature type="transmembrane region" description="Helical" evidence="1">
    <location>
        <begin position="5"/>
        <end position="23"/>
    </location>
</feature>
<keyword evidence="1" id="KW-0472">Membrane</keyword>
<dbReference type="RefSeq" id="WP_281927561.1">
    <property type="nucleotide sequence ID" value="NZ_AP027142.1"/>
</dbReference>
<dbReference type="Pfam" id="PF09933">
    <property type="entry name" value="DUF2165"/>
    <property type="match status" value="1"/>
</dbReference>
<feature type="transmembrane region" description="Helical" evidence="1">
    <location>
        <begin position="140"/>
        <end position="157"/>
    </location>
</feature>
<accession>A0ABM8E932</accession>
<name>A0ABM8E932_9HYPH</name>
<sequence>MIVRLAKIAIAFSAGALILLVAFDNLLDYGPNFEVVQHILSMDMIPASPLKWRAISSPALHHICYLLIIATEFVSAGLTLWGAWILWKARAGRAAAFNNAKSLALAGLCVGFLLYFFGFMAIGEWFQMWRAGVYNMQEPAFRFIGSIGVAMIFLALADMELS</sequence>
<evidence type="ECO:0008006" key="4">
    <source>
        <dbReference type="Google" id="ProtNLM"/>
    </source>
</evidence>